<dbReference type="SUPFAM" id="SSF51679">
    <property type="entry name" value="Bacterial luciferase-like"/>
    <property type="match status" value="1"/>
</dbReference>
<evidence type="ECO:0000256" key="2">
    <source>
        <dbReference type="ARBA" id="ARBA00022643"/>
    </source>
</evidence>
<dbReference type="InterPro" id="IPR011251">
    <property type="entry name" value="Luciferase-like_dom"/>
</dbReference>
<accession>A0ABN2NJ71</accession>
<evidence type="ECO:0000313" key="7">
    <source>
        <dbReference type="Proteomes" id="UP001500449"/>
    </source>
</evidence>
<gene>
    <name evidence="6" type="ORF">GCM10009836_60640</name>
</gene>
<evidence type="ECO:0000259" key="5">
    <source>
        <dbReference type="Pfam" id="PF00296"/>
    </source>
</evidence>
<dbReference type="Proteomes" id="UP001500449">
    <property type="component" value="Unassembled WGS sequence"/>
</dbReference>
<evidence type="ECO:0000256" key="4">
    <source>
        <dbReference type="ARBA" id="ARBA00023033"/>
    </source>
</evidence>
<feature type="domain" description="Luciferase-like" evidence="5">
    <location>
        <begin position="22"/>
        <end position="202"/>
    </location>
</feature>
<dbReference type="Gene3D" id="3.20.20.30">
    <property type="entry name" value="Luciferase-like domain"/>
    <property type="match status" value="1"/>
</dbReference>
<evidence type="ECO:0000313" key="6">
    <source>
        <dbReference type="EMBL" id="GAA1871672.1"/>
    </source>
</evidence>
<name>A0ABN2NJ71_9PSEU</name>
<protein>
    <submittedName>
        <fullName evidence="6">TIGR03621 family F420-dependent LLM class oxidoreductase</fullName>
    </submittedName>
</protein>
<proteinExistence type="predicted"/>
<dbReference type="InterPro" id="IPR036661">
    <property type="entry name" value="Luciferase-like_sf"/>
</dbReference>
<evidence type="ECO:0000256" key="3">
    <source>
        <dbReference type="ARBA" id="ARBA00023002"/>
    </source>
</evidence>
<keyword evidence="2" id="KW-0288">FMN</keyword>
<keyword evidence="4" id="KW-0503">Monooxygenase</keyword>
<comment type="caution">
    <text evidence="6">The sequence shown here is derived from an EMBL/GenBank/DDBJ whole genome shotgun (WGS) entry which is preliminary data.</text>
</comment>
<dbReference type="InterPro" id="IPR050172">
    <property type="entry name" value="SsuD_RutA_monooxygenase"/>
</dbReference>
<dbReference type="PANTHER" id="PTHR42847">
    <property type="entry name" value="ALKANESULFONATE MONOOXYGENASE"/>
    <property type="match status" value="1"/>
</dbReference>
<reference evidence="6 7" key="1">
    <citation type="journal article" date="2019" name="Int. J. Syst. Evol. Microbiol.">
        <title>The Global Catalogue of Microorganisms (GCM) 10K type strain sequencing project: providing services to taxonomists for standard genome sequencing and annotation.</title>
        <authorList>
            <consortium name="The Broad Institute Genomics Platform"/>
            <consortium name="The Broad Institute Genome Sequencing Center for Infectious Disease"/>
            <person name="Wu L."/>
            <person name="Ma J."/>
        </authorList>
    </citation>
    <scope>NUCLEOTIDE SEQUENCE [LARGE SCALE GENOMIC DNA]</scope>
    <source>
        <strain evidence="6 7">JCM 16009</strain>
    </source>
</reference>
<dbReference type="Pfam" id="PF00296">
    <property type="entry name" value="Bac_luciferase"/>
    <property type="match status" value="1"/>
</dbReference>
<dbReference type="EMBL" id="BAAAQK010000025">
    <property type="protein sequence ID" value="GAA1871672.1"/>
    <property type="molecule type" value="Genomic_DNA"/>
</dbReference>
<keyword evidence="3" id="KW-0560">Oxidoreductase</keyword>
<keyword evidence="1" id="KW-0285">Flavoprotein</keyword>
<organism evidence="6 7">
    <name type="scientific">Pseudonocardia ailaonensis</name>
    <dbReference type="NCBI Taxonomy" id="367279"/>
    <lineage>
        <taxon>Bacteria</taxon>
        <taxon>Bacillati</taxon>
        <taxon>Actinomycetota</taxon>
        <taxon>Actinomycetes</taxon>
        <taxon>Pseudonocardiales</taxon>
        <taxon>Pseudonocardiaceae</taxon>
        <taxon>Pseudonocardia</taxon>
    </lineage>
</organism>
<dbReference type="PANTHER" id="PTHR42847:SF4">
    <property type="entry name" value="ALKANESULFONATE MONOOXYGENASE-RELATED"/>
    <property type="match status" value="1"/>
</dbReference>
<keyword evidence="7" id="KW-1185">Reference proteome</keyword>
<evidence type="ECO:0000256" key="1">
    <source>
        <dbReference type="ARBA" id="ARBA00022630"/>
    </source>
</evidence>
<sequence length="327" mass="36071">MILLRVTLRPFAFRTARTFVGTDVEDRVRDYREYARMVDDLGYTTFHVREHYAYPGADGWQWAPVPALMAVLDATTRLRVGTGFTPVSFHHPFVLAQQYATMDQFSGGRVEVGVGAGSMERDFVAGGLPPETPGTRIRRLAEYVEILKGLWRGRFAFEGEFYRIDEIELVPPPRQQPGPPVVIGGHGRKVLGLAGRLAEAVEISPGGPGPFPPKIDPVGMKATASVPHLEKKIEWIRDGAGDRFDELELRLPTGGVVTDRPDEYVDHLVSAHGITAEHVYSSPFMAVGSVDRIVEHLLAVRERYGISSFQVPDAVEFAPVVARLAGT</sequence>